<gene>
    <name evidence="14" type="primary">sasA_9</name>
    <name evidence="14" type="ORF">VHP8226_03958</name>
</gene>
<dbReference type="PROSITE" id="PS50109">
    <property type="entry name" value="HIS_KIN"/>
    <property type="match status" value="1"/>
</dbReference>
<evidence type="ECO:0000256" key="11">
    <source>
        <dbReference type="SAM" id="Phobius"/>
    </source>
</evidence>
<dbReference type="SMART" id="SM00388">
    <property type="entry name" value="HisKA"/>
    <property type="match status" value="1"/>
</dbReference>
<keyword evidence="15" id="KW-1185">Reference proteome</keyword>
<dbReference type="InterPro" id="IPR003594">
    <property type="entry name" value="HATPase_dom"/>
</dbReference>
<feature type="transmembrane region" description="Helical" evidence="11">
    <location>
        <begin position="7"/>
        <end position="27"/>
    </location>
</feature>
<evidence type="ECO:0000256" key="8">
    <source>
        <dbReference type="ARBA" id="ARBA00022989"/>
    </source>
</evidence>
<dbReference type="SMART" id="SM00387">
    <property type="entry name" value="HATPase_c"/>
    <property type="match status" value="1"/>
</dbReference>
<accession>A0ABM8ZP96</accession>
<evidence type="ECO:0000256" key="10">
    <source>
        <dbReference type="ARBA" id="ARBA00023136"/>
    </source>
</evidence>
<sequence length="471" mass="52982">MSYRFRLFITSSLIVSAVLAVVLLFGWNRMLKYEVAGLDTQLCYEAKRLITLNKHQATNDGFITDLGRKLGLKGPQQFLMLLEGRDGKIKTQLNNWPKGMTLNDFSWSKPKPFKAQESNGTSVVSDSKETCQQTLFQVGNSDWRGSLYVRNHSRSFIAVDLQNTETELRGAMHSALIVIVPLALVLCAISAWLIAMITVKPINRLTRAMQSVNHNELSQRLPITDQDDREFQVLIESYNRMLERLELSFLQSSRFSADAAHELKTPLTILRGKLELAINQQQNQEIDLPSLLDEVGRLSSIIRKLLLLSQADAGTLSLHLTTINLSDGLNELLDDLTLSFDDEIFVRNIDQDIELCCDELLLTQLLNNILSNAVRYRVPDTSIQIEAESVGQEITVCVINQCPTLSEKVRAQLFERFYRGEHAQNQKIDGSGLGLSLSREIARAHSGELSLLESQPDEFKILLRLPIAAGD</sequence>
<reference evidence="14" key="1">
    <citation type="submission" date="2021-12" db="EMBL/GenBank/DDBJ databases">
        <authorList>
            <person name="Rodrigo-Torres L."/>
            <person name="Arahal R. D."/>
            <person name="Lucena T."/>
        </authorList>
    </citation>
    <scope>NUCLEOTIDE SEQUENCE</scope>
    <source>
        <strain evidence="14">CECT 8226</strain>
    </source>
</reference>
<keyword evidence="4" id="KW-0597">Phosphoprotein</keyword>
<dbReference type="InterPro" id="IPR005467">
    <property type="entry name" value="His_kinase_dom"/>
</dbReference>
<dbReference type="InterPro" id="IPR036097">
    <property type="entry name" value="HisK_dim/P_sf"/>
</dbReference>
<dbReference type="PANTHER" id="PTHR45436:SF5">
    <property type="entry name" value="SENSOR HISTIDINE KINASE TRCS"/>
    <property type="match status" value="1"/>
</dbReference>
<dbReference type="PRINTS" id="PR00344">
    <property type="entry name" value="BCTRLSENSOR"/>
</dbReference>
<evidence type="ECO:0000256" key="6">
    <source>
        <dbReference type="ARBA" id="ARBA00022692"/>
    </source>
</evidence>
<dbReference type="CDD" id="cd00082">
    <property type="entry name" value="HisKA"/>
    <property type="match status" value="1"/>
</dbReference>
<feature type="domain" description="HAMP" evidence="13">
    <location>
        <begin position="196"/>
        <end position="250"/>
    </location>
</feature>
<dbReference type="InterPro" id="IPR003660">
    <property type="entry name" value="HAMP_dom"/>
</dbReference>
<dbReference type="SUPFAM" id="SSF158472">
    <property type="entry name" value="HAMP domain-like"/>
    <property type="match status" value="1"/>
</dbReference>
<keyword evidence="7" id="KW-0418">Kinase</keyword>
<feature type="domain" description="Histidine kinase" evidence="12">
    <location>
        <begin position="258"/>
        <end position="469"/>
    </location>
</feature>
<protein>
    <recommendedName>
        <fullName evidence="3">histidine kinase</fullName>
        <ecNumber evidence="3">2.7.13.3</ecNumber>
    </recommendedName>
</protein>
<dbReference type="EC" id="2.7.13.3" evidence="3"/>
<evidence type="ECO:0000259" key="12">
    <source>
        <dbReference type="PROSITE" id="PS50109"/>
    </source>
</evidence>
<keyword evidence="10 11" id="KW-0472">Membrane</keyword>
<dbReference type="PANTHER" id="PTHR45436">
    <property type="entry name" value="SENSOR HISTIDINE KINASE YKOH"/>
    <property type="match status" value="1"/>
</dbReference>
<dbReference type="InterPro" id="IPR036890">
    <property type="entry name" value="HATPase_C_sf"/>
</dbReference>
<feature type="transmembrane region" description="Helical" evidence="11">
    <location>
        <begin position="175"/>
        <end position="199"/>
    </location>
</feature>
<evidence type="ECO:0000256" key="2">
    <source>
        <dbReference type="ARBA" id="ARBA00004370"/>
    </source>
</evidence>
<evidence type="ECO:0000256" key="3">
    <source>
        <dbReference type="ARBA" id="ARBA00012438"/>
    </source>
</evidence>
<keyword evidence="6 11" id="KW-0812">Transmembrane</keyword>
<evidence type="ECO:0000256" key="7">
    <source>
        <dbReference type="ARBA" id="ARBA00022777"/>
    </source>
</evidence>
<dbReference type="CDD" id="cd06225">
    <property type="entry name" value="HAMP"/>
    <property type="match status" value="1"/>
</dbReference>
<evidence type="ECO:0000256" key="5">
    <source>
        <dbReference type="ARBA" id="ARBA00022679"/>
    </source>
</evidence>
<organism evidence="14 15">
    <name type="scientific">Vibrio hippocampi</name>
    <dbReference type="NCBI Taxonomy" id="654686"/>
    <lineage>
        <taxon>Bacteria</taxon>
        <taxon>Pseudomonadati</taxon>
        <taxon>Pseudomonadota</taxon>
        <taxon>Gammaproteobacteria</taxon>
        <taxon>Vibrionales</taxon>
        <taxon>Vibrionaceae</taxon>
        <taxon>Vibrio</taxon>
    </lineage>
</organism>
<dbReference type="Gene3D" id="6.10.340.10">
    <property type="match status" value="1"/>
</dbReference>
<comment type="catalytic activity">
    <reaction evidence="1">
        <text>ATP + protein L-histidine = ADP + protein N-phospho-L-histidine.</text>
        <dbReference type="EC" id="2.7.13.3"/>
    </reaction>
</comment>
<comment type="subcellular location">
    <subcellularLocation>
        <location evidence="2">Membrane</location>
    </subcellularLocation>
</comment>
<evidence type="ECO:0000256" key="1">
    <source>
        <dbReference type="ARBA" id="ARBA00000085"/>
    </source>
</evidence>
<dbReference type="InterPro" id="IPR004358">
    <property type="entry name" value="Sig_transdc_His_kin-like_C"/>
</dbReference>
<dbReference type="Gene3D" id="1.10.287.130">
    <property type="match status" value="1"/>
</dbReference>
<dbReference type="SUPFAM" id="SSF55874">
    <property type="entry name" value="ATPase domain of HSP90 chaperone/DNA topoisomerase II/histidine kinase"/>
    <property type="match status" value="1"/>
</dbReference>
<keyword evidence="9" id="KW-0902">Two-component regulatory system</keyword>
<dbReference type="Pfam" id="PF00672">
    <property type="entry name" value="HAMP"/>
    <property type="match status" value="1"/>
</dbReference>
<evidence type="ECO:0000259" key="13">
    <source>
        <dbReference type="PROSITE" id="PS50885"/>
    </source>
</evidence>
<dbReference type="RefSeq" id="WP_237486820.1">
    <property type="nucleotide sequence ID" value="NZ_CAKLCM010000003.1"/>
</dbReference>
<dbReference type="Pfam" id="PF00512">
    <property type="entry name" value="HisKA"/>
    <property type="match status" value="1"/>
</dbReference>
<dbReference type="PROSITE" id="PS50885">
    <property type="entry name" value="HAMP"/>
    <property type="match status" value="1"/>
</dbReference>
<dbReference type="GO" id="GO:0016740">
    <property type="term" value="F:transferase activity"/>
    <property type="evidence" value="ECO:0007669"/>
    <property type="project" value="UniProtKB-KW"/>
</dbReference>
<dbReference type="Gene3D" id="3.30.565.10">
    <property type="entry name" value="Histidine kinase-like ATPase, C-terminal domain"/>
    <property type="match status" value="1"/>
</dbReference>
<dbReference type="Proteomes" id="UP000838160">
    <property type="component" value="Unassembled WGS sequence"/>
</dbReference>
<keyword evidence="5 14" id="KW-0808">Transferase</keyword>
<keyword evidence="8 11" id="KW-1133">Transmembrane helix</keyword>
<name>A0ABM8ZP96_9VIBR</name>
<dbReference type="InterPro" id="IPR003661">
    <property type="entry name" value="HisK_dim/P_dom"/>
</dbReference>
<dbReference type="EMBL" id="CAKLCM010000003">
    <property type="protein sequence ID" value="CAH0530317.1"/>
    <property type="molecule type" value="Genomic_DNA"/>
</dbReference>
<dbReference type="Pfam" id="PF02518">
    <property type="entry name" value="HATPase_c"/>
    <property type="match status" value="1"/>
</dbReference>
<dbReference type="SMART" id="SM00304">
    <property type="entry name" value="HAMP"/>
    <property type="match status" value="1"/>
</dbReference>
<proteinExistence type="predicted"/>
<evidence type="ECO:0000313" key="15">
    <source>
        <dbReference type="Proteomes" id="UP000838160"/>
    </source>
</evidence>
<evidence type="ECO:0000313" key="14">
    <source>
        <dbReference type="EMBL" id="CAH0530317.1"/>
    </source>
</evidence>
<comment type="caution">
    <text evidence="14">The sequence shown here is derived from an EMBL/GenBank/DDBJ whole genome shotgun (WGS) entry which is preliminary data.</text>
</comment>
<dbReference type="InterPro" id="IPR050428">
    <property type="entry name" value="TCS_sensor_his_kinase"/>
</dbReference>
<dbReference type="CDD" id="cd00075">
    <property type="entry name" value="HATPase"/>
    <property type="match status" value="1"/>
</dbReference>
<dbReference type="SUPFAM" id="SSF47384">
    <property type="entry name" value="Homodimeric domain of signal transducing histidine kinase"/>
    <property type="match status" value="1"/>
</dbReference>
<evidence type="ECO:0000256" key="9">
    <source>
        <dbReference type="ARBA" id="ARBA00023012"/>
    </source>
</evidence>
<evidence type="ECO:0000256" key="4">
    <source>
        <dbReference type="ARBA" id="ARBA00022553"/>
    </source>
</evidence>